<sequence>MKYLILFLIIFTPALFAEEISLGMVYAAEGDSLILADGLKVHVPYLSQGKYVSETDKELNLDNVQFPFTASIVTPDQDMLPEKAKQLVYVKIHKFYHEVEGRLVQTSSTK</sequence>
<reference evidence="1 2" key="1">
    <citation type="journal article" date="2016" name="Nat. Commun.">
        <title>Thousands of microbial genomes shed light on interconnected biogeochemical processes in an aquifer system.</title>
        <authorList>
            <person name="Anantharaman K."/>
            <person name="Brown C.T."/>
            <person name="Hug L.A."/>
            <person name="Sharon I."/>
            <person name="Castelle C.J."/>
            <person name="Probst A.J."/>
            <person name="Thomas B.C."/>
            <person name="Singh A."/>
            <person name="Wilkins M.J."/>
            <person name="Karaoz U."/>
            <person name="Brodie E.L."/>
            <person name="Williams K.H."/>
            <person name="Hubbard S.S."/>
            <person name="Banfield J.F."/>
        </authorList>
    </citation>
    <scope>NUCLEOTIDE SEQUENCE [LARGE SCALE GENOMIC DNA]</scope>
</reference>
<accession>A0A1F4UD20</accession>
<comment type="caution">
    <text evidence="1">The sequence shown here is derived from an EMBL/GenBank/DDBJ whole genome shotgun (WGS) entry which is preliminary data.</text>
</comment>
<evidence type="ECO:0000313" key="2">
    <source>
        <dbReference type="Proteomes" id="UP000177025"/>
    </source>
</evidence>
<dbReference type="AlphaFoldDB" id="A0A1F4UD20"/>
<dbReference type="EMBL" id="MEUM01000080">
    <property type="protein sequence ID" value="OGC42143.1"/>
    <property type="molecule type" value="Genomic_DNA"/>
</dbReference>
<name>A0A1F4UD20_UNCW3</name>
<evidence type="ECO:0000313" key="1">
    <source>
        <dbReference type="EMBL" id="OGC42143.1"/>
    </source>
</evidence>
<gene>
    <name evidence="1" type="ORF">A2Y85_00900</name>
</gene>
<proteinExistence type="predicted"/>
<protein>
    <submittedName>
        <fullName evidence="1">Uncharacterized protein</fullName>
    </submittedName>
</protein>
<dbReference type="Proteomes" id="UP000177025">
    <property type="component" value="Unassembled WGS sequence"/>
</dbReference>
<organism evidence="1 2">
    <name type="scientific">candidate division WOR-3 bacterium RBG_13_43_14</name>
    <dbReference type="NCBI Taxonomy" id="1802590"/>
    <lineage>
        <taxon>Bacteria</taxon>
        <taxon>Bacteria division WOR-3</taxon>
    </lineage>
</organism>